<dbReference type="InterPro" id="IPR011009">
    <property type="entry name" value="Kinase-like_dom_sf"/>
</dbReference>
<dbReference type="STRING" id="105231.A0A1Y1I968"/>
<dbReference type="PRINTS" id="PR00109">
    <property type="entry name" value="TYRKINASE"/>
</dbReference>
<evidence type="ECO:0000256" key="6">
    <source>
        <dbReference type="ARBA" id="ARBA00022737"/>
    </source>
</evidence>
<dbReference type="InterPro" id="IPR032675">
    <property type="entry name" value="LRR_dom_sf"/>
</dbReference>
<dbReference type="PROSITE" id="PS00108">
    <property type="entry name" value="PROTEIN_KINASE_ST"/>
    <property type="match status" value="1"/>
</dbReference>
<evidence type="ECO:0000256" key="2">
    <source>
        <dbReference type="ARBA" id="ARBA00008684"/>
    </source>
</evidence>
<comment type="subcellular location">
    <subcellularLocation>
        <location evidence="1">Membrane</location>
    </subcellularLocation>
</comment>
<evidence type="ECO:0000256" key="8">
    <source>
        <dbReference type="ARBA" id="ARBA00022777"/>
    </source>
</evidence>
<feature type="transmembrane region" description="Helical" evidence="13">
    <location>
        <begin position="21"/>
        <end position="42"/>
    </location>
</feature>
<evidence type="ECO:0000256" key="3">
    <source>
        <dbReference type="ARBA" id="ARBA00022527"/>
    </source>
</evidence>
<keyword evidence="5" id="KW-0808">Transferase</keyword>
<keyword evidence="13" id="KW-1133">Transmembrane helix</keyword>
<dbReference type="GO" id="GO:0004674">
    <property type="term" value="F:protein serine/threonine kinase activity"/>
    <property type="evidence" value="ECO:0000318"/>
    <property type="project" value="GO_Central"/>
</dbReference>
<gene>
    <name evidence="15" type="ORF">KFL_002930090</name>
</gene>
<dbReference type="InterPro" id="IPR001611">
    <property type="entry name" value="Leu-rich_rpt"/>
</dbReference>
<keyword evidence="10" id="KW-0325">Glycoprotein</keyword>
<evidence type="ECO:0000256" key="5">
    <source>
        <dbReference type="ARBA" id="ARBA00022679"/>
    </source>
</evidence>
<feature type="transmembrane region" description="Helical" evidence="13">
    <location>
        <begin position="539"/>
        <end position="560"/>
    </location>
</feature>
<keyword evidence="13" id="KW-0812">Transmembrane</keyword>
<accession>A0A1Y1I968</accession>
<keyword evidence="7 11" id="KW-0547">Nucleotide-binding</keyword>
<feature type="region of interest" description="Disordered" evidence="12">
    <location>
        <begin position="1027"/>
        <end position="1062"/>
    </location>
</feature>
<dbReference type="OrthoDB" id="10261027at2759"/>
<dbReference type="PANTHER" id="PTHR48007">
    <property type="entry name" value="LEUCINE-RICH REPEAT RECEPTOR-LIKE PROTEIN KINASE PXC1"/>
    <property type="match status" value="1"/>
</dbReference>
<keyword evidence="9 11" id="KW-0067">ATP-binding</keyword>
<evidence type="ECO:0000313" key="16">
    <source>
        <dbReference type="Proteomes" id="UP000054558"/>
    </source>
</evidence>
<evidence type="ECO:0000256" key="1">
    <source>
        <dbReference type="ARBA" id="ARBA00004370"/>
    </source>
</evidence>
<dbReference type="InterPro" id="IPR013210">
    <property type="entry name" value="LRR_N_plant-typ"/>
</dbReference>
<dbReference type="Gene3D" id="1.10.510.10">
    <property type="entry name" value="Transferase(Phosphotransferase) domain 1"/>
    <property type="match status" value="3"/>
</dbReference>
<evidence type="ECO:0000256" key="13">
    <source>
        <dbReference type="SAM" id="Phobius"/>
    </source>
</evidence>
<evidence type="ECO:0000256" key="7">
    <source>
        <dbReference type="ARBA" id="ARBA00022741"/>
    </source>
</evidence>
<feature type="domain" description="Protein kinase" evidence="14">
    <location>
        <begin position="1085"/>
        <end position="1346"/>
    </location>
</feature>
<keyword evidence="8 15" id="KW-0418">Kinase</keyword>
<keyword evidence="4" id="KW-0433">Leucine-rich repeat</keyword>
<dbReference type="PROSITE" id="PS50011">
    <property type="entry name" value="PROTEIN_KINASE_DOM"/>
    <property type="match status" value="2"/>
</dbReference>
<keyword evidence="16" id="KW-1185">Reference proteome</keyword>
<dbReference type="SMART" id="SM00220">
    <property type="entry name" value="S_TKc"/>
    <property type="match status" value="1"/>
</dbReference>
<dbReference type="InterPro" id="IPR001245">
    <property type="entry name" value="Ser-Thr/Tyr_kinase_cat_dom"/>
</dbReference>
<feature type="compositionally biased region" description="Basic and acidic residues" evidence="12">
    <location>
        <begin position="737"/>
        <end position="748"/>
    </location>
</feature>
<protein>
    <submittedName>
        <fullName evidence="15">Serine-threonine/tyrosine-protein kinase catalytic domain containing RNI-like family protein</fullName>
    </submittedName>
</protein>
<dbReference type="Gene3D" id="3.80.10.10">
    <property type="entry name" value="Ribonuclease Inhibitor"/>
    <property type="match status" value="2"/>
</dbReference>
<dbReference type="GO" id="GO:0005886">
    <property type="term" value="C:plasma membrane"/>
    <property type="evidence" value="ECO:0000318"/>
    <property type="project" value="GO_Central"/>
</dbReference>
<name>A0A1Y1I968_KLENI</name>
<dbReference type="FunFam" id="3.80.10.10:FF:000041">
    <property type="entry name" value="LRR receptor-like serine/threonine-protein kinase ERECTA"/>
    <property type="match status" value="1"/>
</dbReference>
<keyword evidence="6" id="KW-0677">Repeat</keyword>
<comment type="similarity">
    <text evidence="2">Belongs to the protein kinase superfamily. Ser/Thr protein kinase family.</text>
</comment>
<dbReference type="PANTHER" id="PTHR48007:SF4">
    <property type="entry name" value="LEUCINE-RICH REPEAT RECEPTOR-LIKE PROTEIN KINASE PXC1"/>
    <property type="match status" value="1"/>
</dbReference>
<dbReference type="GO" id="GO:0005524">
    <property type="term" value="F:ATP binding"/>
    <property type="evidence" value="ECO:0007669"/>
    <property type="project" value="UniProtKB-UniRule"/>
</dbReference>
<evidence type="ECO:0000313" key="15">
    <source>
        <dbReference type="EMBL" id="GAQ86512.1"/>
    </source>
</evidence>
<feature type="domain" description="Protein kinase" evidence="14">
    <location>
        <begin position="639"/>
        <end position="935"/>
    </location>
</feature>
<dbReference type="InterPro" id="IPR017441">
    <property type="entry name" value="Protein_kinase_ATP_BS"/>
</dbReference>
<keyword evidence="13" id="KW-0472">Membrane</keyword>
<evidence type="ECO:0000256" key="10">
    <source>
        <dbReference type="ARBA" id="ARBA00023180"/>
    </source>
</evidence>
<evidence type="ECO:0000256" key="12">
    <source>
        <dbReference type="SAM" id="MobiDB-lite"/>
    </source>
</evidence>
<dbReference type="SUPFAM" id="SSF52047">
    <property type="entry name" value="RNI-like"/>
    <property type="match status" value="1"/>
</dbReference>
<reference evidence="15 16" key="1">
    <citation type="journal article" date="2014" name="Nat. Commun.">
        <title>Klebsormidium flaccidum genome reveals primary factors for plant terrestrial adaptation.</title>
        <authorList>
            <person name="Hori K."/>
            <person name="Maruyama F."/>
            <person name="Fujisawa T."/>
            <person name="Togashi T."/>
            <person name="Yamamoto N."/>
            <person name="Seo M."/>
            <person name="Sato S."/>
            <person name="Yamada T."/>
            <person name="Mori H."/>
            <person name="Tajima N."/>
            <person name="Moriyama T."/>
            <person name="Ikeuchi M."/>
            <person name="Watanabe M."/>
            <person name="Wada H."/>
            <person name="Kobayashi K."/>
            <person name="Saito M."/>
            <person name="Masuda T."/>
            <person name="Sasaki-Sekimoto Y."/>
            <person name="Mashiguchi K."/>
            <person name="Awai K."/>
            <person name="Shimojima M."/>
            <person name="Masuda S."/>
            <person name="Iwai M."/>
            <person name="Nobusawa T."/>
            <person name="Narise T."/>
            <person name="Kondo S."/>
            <person name="Saito H."/>
            <person name="Sato R."/>
            <person name="Murakawa M."/>
            <person name="Ihara Y."/>
            <person name="Oshima-Yamada Y."/>
            <person name="Ohtaka K."/>
            <person name="Satoh M."/>
            <person name="Sonobe K."/>
            <person name="Ishii M."/>
            <person name="Ohtani R."/>
            <person name="Kanamori-Sato M."/>
            <person name="Honoki R."/>
            <person name="Miyazaki D."/>
            <person name="Mochizuki H."/>
            <person name="Umetsu J."/>
            <person name="Higashi K."/>
            <person name="Shibata D."/>
            <person name="Kamiya Y."/>
            <person name="Sato N."/>
            <person name="Nakamura Y."/>
            <person name="Tabata S."/>
            <person name="Ida S."/>
            <person name="Kurokawa K."/>
            <person name="Ohta H."/>
        </authorList>
    </citation>
    <scope>NUCLEOTIDE SEQUENCE [LARGE SCALE GENOMIC DNA]</scope>
    <source>
        <strain evidence="15 16">NIES-2285</strain>
    </source>
</reference>
<keyword evidence="3" id="KW-0723">Serine/threonine-protein kinase</keyword>
<dbReference type="Pfam" id="PF08263">
    <property type="entry name" value="LRRNT_2"/>
    <property type="match status" value="2"/>
</dbReference>
<dbReference type="InterPro" id="IPR000719">
    <property type="entry name" value="Prot_kinase_dom"/>
</dbReference>
<feature type="binding site" evidence="11">
    <location>
        <position position="1112"/>
    </location>
    <ligand>
        <name>ATP</name>
        <dbReference type="ChEBI" id="CHEBI:30616"/>
    </ligand>
</feature>
<proteinExistence type="inferred from homology"/>
<organism evidence="15 16">
    <name type="scientific">Klebsormidium nitens</name>
    <name type="common">Green alga</name>
    <name type="synonym">Ulothrix nitens</name>
    <dbReference type="NCBI Taxonomy" id="105231"/>
    <lineage>
        <taxon>Eukaryota</taxon>
        <taxon>Viridiplantae</taxon>
        <taxon>Streptophyta</taxon>
        <taxon>Klebsormidiophyceae</taxon>
        <taxon>Klebsormidiales</taxon>
        <taxon>Klebsormidiaceae</taxon>
        <taxon>Klebsormidium</taxon>
    </lineage>
</organism>
<sequence>MAVPCRSRKTRGSSARPPAPLFALPTILVAVIVFIPVATLGGRPDAGGLQRPRRILASEDLESVTPVAQLVGRVSEELTGQTGTLNATDFAALLAVRKAWNLDPRLWNVSVPPCGVANGTPPWPGILCSMVGNETRVVSISDPHVAAGLSQPLSGTLPPELGNLAALQGLSLDNSKLFGTLPNSLQNLQRLKVIRLSNAFISGPIPAELSACQSLTELHLAGNCLSGPVSPSFAPPQLAILDVQDNYLTGLLPETLTGLIKYPAVIANNCMDRDTNNGQRTTDKCNEWYAQFRPDRRILEGIRISWYPPGWMTTVDPCSKHGWPGVTCDPVYNTHVISLELSNFDIVGDINEVSLGQLTHLQTLSLSRNPGIQGTIPESLGNLVNLTDLHLDNCALSGPFPDSLLRSRLAWRATNGAVISNLTSTAGNVTSAAGNVTSAVPREALVLNLEHNWLNGTLPPALLASPLVRYGQNCMGVPFAPLTDQRTASDCANFYAQVSVTPRNAGFLPETYPFYPKPPLSTPPQGPASRRGQVVAIDVMIVITIGVATVVCTIGFLWYLRRKRRIDHWRKQTGGEVPTEKWQLEAMAMDVPQYSVSRLKLLTSNFAAKNCVDGRPLLVDQEGNQDTFTLLVSNSGSILELFSNASPSEGGSLYTGLASMGAILVRQLPSHGKRSKLGAGADKQSFMATVGLLKTVSHPNLPRLTACHPSKNRACFLVHSMPGASKPVSVQARLAEGGERLSTKRGGEEAPGPSEKPGRAPEASSNSGKVMTWAERWRVMKDVALALEYLHEEHKPVLPHGMVNSSRVLLSSDGQAFLADAGLSGYLTQLASIEGDVFAFGLLVFELIRGRGLSTNENANHLVKRAVSLLTTGHASELLDKRLGREGREAELSGAVAAAAMCMQADALDRPKMSLVVRTLQRSEELAHEMEHSVLSGHNSLHSDGAPARDITKIFESSTAARLNALAGTGGVEKTLGLDPPQVKPEVKDVIPGFMSKAPITLVGASSVWGDIFNEEDVETLAERLADRGAPPGETSGRDGVENGVNGGASPQAKAEKAASDEKARSAKYRSWMMGGELQMHPEHIKLGTLLGQGSFGRVYHAVWLGTDIAVKVMSGVEGAALVTVWREVVILRKLRHPNVVLFIGAVEVPQSREVYIVTEYLARGSLFEVLHRDSSKAPISLSQRLQYALGVARGMGYLHLQGIAHRDLKTGNLLVGLDNTVKVCDFGQSRLLNTTSGNKPLSTLRAAGTVSYMAPEAFKDPSLVDEKGDVYSFGVILWELATRRVPWTGVHEPQIITSVAAGIRLSIPVDEWDPRLVQLVKDCWKQEPSERPSFEHIMVVLEQILESVQE</sequence>
<dbReference type="PROSITE" id="PS00107">
    <property type="entry name" value="PROTEIN_KINASE_ATP"/>
    <property type="match status" value="1"/>
</dbReference>
<evidence type="ECO:0000256" key="4">
    <source>
        <dbReference type="ARBA" id="ARBA00022614"/>
    </source>
</evidence>
<dbReference type="InterPro" id="IPR046959">
    <property type="entry name" value="PRK1-6/SRF4-like"/>
</dbReference>
<evidence type="ECO:0000256" key="9">
    <source>
        <dbReference type="ARBA" id="ARBA00022840"/>
    </source>
</evidence>
<feature type="region of interest" description="Disordered" evidence="12">
    <location>
        <begin position="737"/>
        <end position="767"/>
    </location>
</feature>
<dbReference type="SUPFAM" id="SSF56112">
    <property type="entry name" value="Protein kinase-like (PK-like)"/>
    <property type="match status" value="2"/>
</dbReference>
<evidence type="ECO:0000256" key="11">
    <source>
        <dbReference type="PROSITE-ProRule" id="PRU10141"/>
    </source>
</evidence>
<dbReference type="Pfam" id="PF00560">
    <property type="entry name" value="LRR_1"/>
    <property type="match status" value="1"/>
</dbReference>
<evidence type="ECO:0000259" key="14">
    <source>
        <dbReference type="PROSITE" id="PS50011"/>
    </source>
</evidence>
<dbReference type="EMBL" id="DF237242">
    <property type="protein sequence ID" value="GAQ86512.1"/>
    <property type="molecule type" value="Genomic_DNA"/>
</dbReference>
<dbReference type="Pfam" id="PF07714">
    <property type="entry name" value="PK_Tyr_Ser-Thr"/>
    <property type="match status" value="2"/>
</dbReference>
<dbReference type="Proteomes" id="UP000054558">
    <property type="component" value="Unassembled WGS sequence"/>
</dbReference>
<dbReference type="InterPro" id="IPR008271">
    <property type="entry name" value="Ser/Thr_kinase_AS"/>
</dbReference>
<dbReference type="CDD" id="cd13999">
    <property type="entry name" value="STKc_MAP3K-like"/>
    <property type="match status" value="1"/>
</dbReference>